<dbReference type="GeneID" id="37228108"/>
<feature type="domain" description="SRR1-like" evidence="1">
    <location>
        <begin position="94"/>
        <end position="165"/>
    </location>
</feature>
<sequence length="215" mass="24070">MTSGNARGFAGLQTPQTSCFGRPLLTKDALRNVQQQLSSPLREGDKIRIIGYDGVKVKWEPLGKADMLPDEEGLEYYVVSLLERDAGGTAEHKLPCYIQDPAYNEIDKEALTEHGMQVVNDPQGYLEVDESSVVFSCASNVAVKEIITELARPAIIIWVKVEESDIETGDEPEDDFYASTDPVTPRVFDMLRNCYNTYAFLPDTNFCEMAVYVRK</sequence>
<evidence type="ECO:0000313" key="2">
    <source>
        <dbReference type="EMBL" id="RAK99906.1"/>
    </source>
</evidence>
<evidence type="ECO:0000313" key="3">
    <source>
        <dbReference type="Proteomes" id="UP000249402"/>
    </source>
</evidence>
<accession>A0A395GWI9</accession>
<dbReference type="VEuPathDB" id="FungiDB:BO80DRAFT_476883"/>
<reference evidence="2 3" key="1">
    <citation type="submission" date="2018-02" db="EMBL/GenBank/DDBJ databases">
        <title>The genomes of Aspergillus section Nigri reveals drivers in fungal speciation.</title>
        <authorList>
            <consortium name="DOE Joint Genome Institute"/>
            <person name="Vesth T.C."/>
            <person name="Nybo J."/>
            <person name="Theobald S."/>
            <person name="Brandl J."/>
            <person name="Frisvad J.C."/>
            <person name="Nielsen K.F."/>
            <person name="Lyhne E.K."/>
            <person name="Kogle M.E."/>
            <person name="Kuo A."/>
            <person name="Riley R."/>
            <person name="Clum A."/>
            <person name="Nolan M."/>
            <person name="Lipzen A."/>
            <person name="Salamov A."/>
            <person name="Henrissat B."/>
            <person name="Wiebenga A."/>
            <person name="De vries R.P."/>
            <person name="Grigoriev I.V."/>
            <person name="Mortensen U.H."/>
            <person name="Andersen M.R."/>
            <person name="Baker S.E."/>
        </authorList>
    </citation>
    <scope>NUCLEOTIDE SEQUENCE [LARGE SCALE GENOMIC DNA]</scope>
    <source>
        <strain evidence="2 3">CBS 121593</strain>
    </source>
</reference>
<protein>
    <recommendedName>
        <fullName evidence="1">SRR1-like domain-containing protein</fullName>
    </recommendedName>
</protein>
<proteinExistence type="predicted"/>
<dbReference type="InterPro" id="IPR012942">
    <property type="entry name" value="SRR1-like"/>
</dbReference>
<dbReference type="RefSeq" id="XP_025574234.1">
    <property type="nucleotide sequence ID" value="XM_025723243.1"/>
</dbReference>
<dbReference type="PANTHER" id="PTHR42080:SF3">
    <property type="entry name" value="SRR1-LIKE DOMAIN-CONTAINING PROTEIN"/>
    <property type="match status" value="1"/>
</dbReference>
<evidence type="ECO:0000259" key="1">
    <source>
        <dbReference type="Pfam" id="PF07985"/>
    </source>
</evidence>
<gene>
    <name evidence="2" type="ORF">BO80DRAFT_476883</name>
</gene>
<dbReference type="OrthoDB" id="5230585at2759"/>
<organism evidence="2 3">
    <name type="scientific">Aspergillus ibericus CBS 121593</name>
    <dbReference type="NCBI Taxonomy" id="1448316"/>
    <lineage>
        <taxon>Eukaryota</taxon>
        <taxon>Fungi</taxon>
        <taxon>Dikarya</taxon>
        <taxon>Ascomycota</taxon>
        <taxon>Pezizomycotina</taxon>
        <taxon>Eurotiomycetes</taxon>
        <taxon>Eurotiomycetidae</taxon>
        <taxon>Eurotiales</taxon>
        <taxon>Aspergillaceae</taxon>
        <taxon>Aspergillus</taxon>
        <taxon>Aspergillus subgen. Circumdati</taxon>
    </lineage>
</organism>
<name>A0A395GWI9_9EURO</name>
<dbReference type="Proteomes" id="UP000249402">
    <property type="component" value="Unassembled WGS sequence"/>
</dbReference>
<dbReference type="Pfam" id="PF07985">
    <property type="entry name" value="SRR1"/>
    <property type="match status" value="1"/>
</dbReference>
<dbReference type="EMBL" id="KZ824443">
    <property type="protein sequence ID" value="RAK99906.1"/>
    <property type="molecule type" value="Genomic_DNA"/>
</dbReference>
<keyword evidence="3" id="KW-1185">Reference proteome</keyword>
<dbReference type="PANTHER" id="PTHR42080">
    <property type="entry name" value="SRR1 DOMAIN-CONTAINING PROTEIN"/>
    <property type="match status" value="1"/>
</dbReference>
<dbReference type="AlphaFoldDB" id="A0A395GWI9"/>